<dbReference type="AlphaFoldDB" id="A0A6A2Y7M8"/>
<dbReference type="GO" id="GO:0031490">
    <property type="term" value="F:chromatin DNA binding"/>
    <property type="evidence" value="ECO:0007669"/>
    <property type="project" value="TreeGrafter"/>
</dbReference>
<comment type="similarity">
    <text evidence="2">Belongs to the JARID1 histone demethylase family.</text>
</comment>
<proteinExistence type="inferred from homology"/>
<dbReference type="GO" id="GO:0006357">
    <property type="term" value="P:regulation of transcription by RNA polymerase II"/>
    <property type="evidence" value="ECO:0007669"/>
    <property type="project" value="TreeGrafter"/>
</dbReference>
<evidence type="ECO:0000313" key="6">
    <source>
        <dbReference type="Proteomes" id="UP000436088"/>
    </source>
</evidence>
<protein>
    <submittedName>
        <fullName evidence="5">Uncharacterized protein</fullName>
    </submittedName>
</protein>
<evidence type="ECO:0000256" key="2">
    <source>
        <dbReference type="ARBA" id="ARBA00006801"/>
    </source>
</evidence>
<dbReference type="PANTHER" id="PTHR12549:SF11">
    <property type="entry name" value="LYSINE-SPECIFIC DEMETHYLASE JMJ25"/>
    <property type="match status" value="1"/>
</dbReference>
<dbReference type="EMBL" id="VEPZ02001442">
    <property type="protein sequence ID" value="KAE8672656.1"/>
    <property type="molecule type" value="Genomic_DNA"/>
</dbReference>
<evidence type="ECO:0000256" key="1">
    <source>
        <dbReference type="ARBA" id="ARBA00004123"/>
    </source>
</evidence>
<keyword evidence="3" id="KW-0479">Metal-binding</keyword>
<dbReference type="Gene3D" id="2.60.120.650">
    <property type="entry name" value="Cupin"/>
    <property type="match status" value="1"/>
</dbReference>
<evidence type="ECO:0000313" key="5">
    <source>
        <dbReference type="EMBL" id="KAE8672656.1"/>
    </source>
</evidence>
<reference evidence="5" key="1">
    <citation type="submission" date="2019-09" db="EMBL/GenBank/DDBJ databases">
        <title>Draft genome information of white flower Hibiscus syriacus.</title>
        <authorList>
            <person name="Kim Y.-M."/>
        </authorList>
    </citation>
    <scope>NUCLEOTIDE SEQUENCE [LARGE SCALE GENOMIC DNA]</scope>
    <source>
        <strain evidence="5">YM2019G1</strain>
    </source>
</reference>
<keyword evidence="6" id="KW-1185">Reference proteome</keyword>
<comment type="caution">
    <text evidence="5">The sequence shown here is derived from an EMBL/GenBank/DDBJ whole genome shotgun (WGS) entry which is preliminary data.</text>
</comment>
<evidence type="ECO:0000256" key="3">
    <source>
        <dbReference type="ARBA" id="ARBA00022723"/>
    </source>
</evidence>
<keyword evidence="4" id="KW-0539">Nucleus</keyword>
<dbReference type="GO" id="GO:0000118">
    <property type="term" value="C:histone deacetylase complex"/>
    <property type="evidence" value="ECO:0007669"/>
    <property type="project" value="TreeGrafter"/>
</dbReference>
<dbReference type="GO" id="GO:0003712">
    <property type="term" value="F:transcription coregulator activity"/>
    <property type="evidence" value="ECO:0007669"/>
    <property type="project" value="TreeGrafter"/>
</dbReference>
<dbReference type="GO" id="GO:0032454">
    <property type="term" value="F:histone H3K9 demethylase activity"/>
    <property type="evidence" value="ECO:0007669"/>
    <property type="project" value="InterPro"/>
</dbReference>
<name>A0A6A2Y7M8_HIBSY</name>
<gene>
    <name evidence="5" type="ORF">F3Y22_tig00111835pilonHSYRG00041</name>
</gene>
<dbReference type="GO" id="GO:0000785">
    <property type="term" value="C:chromatin"/>
    <property type="evidence" value="ECO:0007669"/>
    <property type="project" value="TreeGrafter"/>
</dbReference>
<sequence>MRKTSRKSSENKTEEVEAHEGGAIWDIFQKEDVPKLQDYLRKHCGEFRYVHCCPVSEVLHPVHDQSFYLTMDHEAKLAGIWLNYLALYLHVRQSCIKVALVRLTEESRLLPHDHMAEEDKLEVKKMKVHTWIQMQSKAHHML</sequence>
<dbReference type="GO" id="GO:0046872">
    <property type="term" value="F:metal ion binding"/>
    <property type="evidence" value="ECO:0007669"/>
    <property type="project" value="UniProtKB-KW"/>
</dbReference>
<comment type="subcellular location">
    <subcellularLocation>
        <location evidence="1">Nucleus</location>
    </subcellularLocation>
</comment>
<evidence type="ECO:0000256" key="4">
    <source>
        <dbReference type="ARBA" id="ARBA00023242"/>
    </source>
</evidence>
<dbReference type="PANTHER" id="PTHR12549">
    <property type="entry name" value="JMJC DOMAIN-CONTAINING HISTONE DEMETHYLATION PROTEIN"/>
    <property type="match status" value="1"/>
</dbReference>
<dbReference type="Proteomes" id="UP000436088">
    <property type="component" value="Unassembled WGS sequence"/>
</dbReference>
<organism evidence="5 6">
    <name type="scientific">Hibiscus syriacus</name>
    <name type="common">Rose of Sharon</name>
    <dbReference type="NCBI Taxonomy" id="106335"/>
    <lineage>
        <taxon>Eukaryota</taxon>
        <taxon>Viridiplantae</taxon>
        <taxon>Streptophyta</taxon>
        <taxon>Embryophyta</taxon>
        <taxon>Tracheophyta</taxon>
        <taxon>Spermatophyta</taxon>
        <taxon>Magnoliopsida</taxon>
        <taxon>eudicotyledons</taxon>
        <taxon>Gunneridae</taxon>
        <taxon>Pentapetalae</taxon>
        <taxon>rosids</taxon>
        <taxon>malvids</taxon>
        <taxon>Malvales</taxon>
        <taxon>Malvaceae</taxon>
        <taxon>Malvoideae</taxon>
        <taxon>Hibiscus</taxon>
    </lineage>
</organism>
<accession>A0A6A2Y7M8</accession>
<dbReference type="InterPro" id="IPR045109">
    <property type="entry name" value="LSDs-like"/>
</dbReference>